<dbReference type="Proteomes" id="UP001612928">
    <property type="component" value="Unassembled WGS sequence"/>
</dbReference>
<protein>
    <submittedName>
        <fullName evidence="6">TetR/AcrR family transcriptional regulator</fullName>
    </submittedName>
</protein>
<organism evidence="6 7">
    <name type="scientific">Nonomuraea indica</name>
    <dbReference type="NCBI Taxonomy" id="1581193"/>
    <lineage>
        <taxon>Bacteria</taxon>
        <taxon>Bacillati</taxon>
        <taxon>Actinomycetota</taxon>
        <taxon>Actinomycetes</taxon>
        <taxon>Streptosporangiales</taxon>
        <taxon>Streptosporangiaceae</taxon>
        <taxon>Nonomuraea</taxon>
    </lineage>
</organism>
<dbReference type="SUPFAM" id="SSF46689">
    <property type="entry name" value="Homeodomain-like"/>
    <property type="match status" value="1"/>
</dbReference>
<proteinExistence type="predicted"/>
<dbReference type="PANTHER" id="PTHR47506:SF6">
    <property type="entry name" value="HTH-TYPE TRANSCRIPTIONAL REPRESSOR NEMR"/>
    <property type="match status" value="1"/>
</dbReference>
<evidence type="ECO:0000256" key="2">
    <source>
        <dbReference type="ARBA" id="ARBA00023125"/>
    </source>
</evidence>
<dbReference type="Pfam" id="PF00440">
    <property type="entry name" value="TetR_N"/>
    <property type="match status" value="1"/>
</dbReference>
<evidence type="ECO:0000256" key="1">
    <source>
        <dbReference type="ARBA" id="ARBA00023015"/>
    </source>
</evidence>
<dbReference type="InterPro" id="IPR009057">
    <property type="entry name" value="Homeodomain-like_sf"/>
</dbReference>
<evidence type="ECO:0000256" key="4">
    <source>
        <dbReference type="PROSITE-ProRule" id="PRU00335"/>
    </source>
</evidence>
<dbReference type="RefSeq" id="WP_397024179.1">
    <property type="nucleotide sequence ID" value="NZ_JBITMB010000007.1"/>
</dbReference>
<keyword evidence="3" id="KW-0804">Transcription</keyword>
<reference evidence="6 7" key="1">
    <citation type="submission" date="2024-10" db="EMBL/GenBank/DDBJ databases">
        <title>The Natural Products Discovery Center: Release of the First 8490 Sequenced Strains for Exploring Actinobacteria Biosynthetic Diversity.</title>
        <authorList>
            <person name="Kalkreuter E."/>
            <person name="Kautsar S.A."/>
            <person name="Yang D."/>
            <person name="Bader C.D."/>
            <person name="Teijaro C.N."/>
            <person name="Fluegel L."/>
            <person name="Davis C.M."/>
            <person name="Simpson J.R."/>
            <person name="Lauterbach L."/>
            <person name="Steele A.D."/>
            <person name="Gui C."/>
            <person name="Meng S."/>
            <person name="Li G."/>
            <person name="Viehrig K."/>
            <person name="Ye F."/>
            <person name="Su P."/>
            <person name="Kiefer A.F."/>
            <person name="Nichols A."/>
            <person name="Cepeda A.J."/>
            <person name="Yan W."/>
            <person name="Fan B."/>
            <person name="Jiang Y."/>
            <person name="Adhikari A."/>
            <person name="Zheng C.-J."/>
            <person name="Schuster L."/>
            <person name="Cowan T.M."/>
            <person name="Smanski M.J."/>
            <person name="Chevrette M.G."/>
            <person name="De Carvalho L.P.S."/>
            <person name="Shen B."/>
        </authorList>
    </citation>
    <scope>NUCLEOTIDE SEQUENCE [LARGE SCALE GENOMIC DNA]</scope>
    <source>
        <strain evidence="6 7">NPDC049503</strain>
    </source>
</reference>
<feature type="DNA-binding region" description="H-T-H motif" evidence="4">
    <location>
        <begin position="30"/>
        <end position="49"/>
    </location>
</feature>
<accession>A0ABW8AB31</accession>
<dbReference type="InterPro" id="IPR001647">
    <property type="entry name" value="HTH_TetR"/>
</dbReference>
<evidence type="ECO:0000256" key="3">
    <source>
        <dbReference type="ARBA" id="ARBA00023163"/>
    </source>
</evidence>
<gene>
    <name evidence="6" type="ORF">ACIBP5_28750</name>
</gene>
<name>A0ABW8AB31_9ACTN</name>
<sequence length="213" mass="23405">MARTADPRRRAELLDQIIDYLAAHGLSALSLRPLAEHLGRSTRVLTHHFADKEELLSATLERLDERHRAWLRALPGRDGSGSVGAIIRRTWEWQLREENLPIVRLVHEIEGLAAGGRLVGHVPRLRADRSALVAAFLRERGVPEADALDISTLTSSTYTGLMSDYLITGDRERVETALDRLAILVDEWIAACSGRPAERSLPGPGVTSAEAAG</sequence>
<evidence type="ECO:0000313" key="7">
    <source>
        <dbReference type="Proteomes" id="UP001612928"/>
    </source>
</evidence>
<dbReference type="Gene3D" id="1.10.357.10">
    <property type="entry name" value="Tetracycline Repressor, domain 2"/>
    <property type="match status" value="1"/>
</dbReference>
<feature type="domain" description="HTH tetR-type" evidence="5">
    <location>
        <begin position="7"/>
        <end position="67"/>
    </location>
</feature>
<comment type="caution">
    <text evidence="6">The sequence shown here is derived from an EMBL/GenBank/DDBJ whole genome shotgun (WGS) entry which is preliminary data.</text>
</comment>
<dbReference type="EMBL" id="JBITMB010000007">
    <property type="protein sequence ID" value="MFI7443979.1"/>
    <property type="molecule type" value="Genomic_DNA"/>
</dbReference>
<dbReference type="PANTHER" id="PTHR47506">
    <property type="entry name" value="TRANSCRIPTIONAL REGULATORY PROTEIN"/>
    <property type="match status" value="1"/>
</dbReference>
<keyword evidence="1" id="KW-0805">Transcription regulation</keyword>
<evidence type="ECO:0000313" key="6">
    <source>
        <dbReference type="EMBL" id="MFI7443979.1"/>
    </source>
</evidence>
<keyword evidence="2 4" id="KW-0238">DNA-binding</keyword>
<dbReference type="PROSITE" id="PS50977">
    <property type="entry name" value="HTH_TETR_2"/>
    <property type="match status" value="1"/>
</dbReference>
<evidence type="ECO:0000259" key="5">
    <source>
        <dbReference type="PROSITE" id="PS50977"/>
    </source>
</evidence>
<keyword evidence="7" id="KW-1185">Reference proteome</keyword>